<dbReference type="GO" id="GO:0006412">
    <property type="term" value="P:translation"/>
    <property type="evidence" value="ECO:0007669"/>
    <property type="project" value="InterPro"/>
</dbReference>
<evidence type="ECO:0000313" key="6">
    <source>
        <dbReference type="WBParaSite" id="SRDH1_14160.1"/>
    </source>
</evidence>
<keyword evidence="2" id="KW-0689">Ribosomal protein</keyword>
<evidence type="ECO:0008006" key="7">
    <source>
        <dbReference type="Google" id="ProtNLM"/>
    </source>
</evidence>
<evidence type="ECO:0000256" key="1">
    <source>
        <dbReference type="ARBA" id="ARBA00004173"/>
    </source>
</evidence>
<name>A0AA85ELU2_9TREM</name>
<proteinExistence type="predicted"/>
<reference evidence="6" key="2">
    <citation type="submission" date="2023-11" db="UniProtKB">
        <authorList>
            <consortium name="WormBaseParasite"/>
        </authorList>
    </citation>
    <scope>IDENTIFICATION</scope>
</reference>
<keyword evidence="5" id="KW-1185">Reference proteome</keyword>
<dbReference type="PANTHER" id="PTHR13014">
    <property type="entry name" value="MITOCHONDRIAL 28S RIBOSOMAL PROTEIN S30/P52 PRO-APOTOTIC PROTEIN"/>
    <property type="match status" value="1"/>
</dbReference>
<keyword evidence="3" id="KW-0496">Mitochondrion</keyword>
<keyword evidence="4" id="KW-0687">Ribonucleoprotein</keyword>
<dbReference type="PANTHER" id="PTHR13014:SF3">
    <property type="entry name" value="LARGE RIBOSOMAL SUBUNIT PROTEIN ML65"/>
    <property type="match status" value="1"/>
</dbReference>
<reference evidence="5" key="1">
    <citation type="submission" date="2022-06" db="EMBL/GenBank/DDBJ databases">
        <authorList>
            <person name="Berger JAMES D."/>
            <person name="Berger JAMES D."/>
        </authorList>
    </citation>
    <scope>NUCLEOTIDE SEQUENCE [LARGE SCALE GENOMIC DNA]</scope>
</reference>
<comment type="subcellular location">
    <subcellularLocation>
        <location evidence="1">Mitochondrion</location>
    </subcellularLocation>
</comment>
<evidence type="ECO:0000256" key="2">
    <source>
        <dbReference type="ARBA" id="ARBA00022980"/>
    </source>
</evidence>
<dbReference type="GO" id="GO:0005762">
    <property type="term" value="C:mitochondrial large ribosomal subunit"/>
    <property type="evidence" value="ECO:0007669"/>
    <property type="project" value="TreeGrafter"/>
</dbReference>
<evidence type="ECO:0000313" key="5">
    <source>
        <dbReference type="Proteomes" id="UP000050792"/>
    </source>
</evidence>
<sequence>MLQKFPPFQSLIYSALIGAVVITQMTLQLTCRIPRFCGTTRHISFSPVLFKQPFHDRLRSKRANPPPHHSLPFYDEAPTDSFPSKQVDIVGQWGSTDSSIKKLRFRHGEFLKTIPTSFEKLHELYHLEDNMWFHSIDIPLQHSEMLEFSQFVTRTKLIPWIPESYDSNPILSSYLKYLFSEELHSVNSKPVNIHDQSVNGLNVRADYRRKKISMIMETVYRSFLSAGTESLVNELSTQIDERGTIEMFLKRLVDHKVFENEDVNEDVYEPVNETIVDVERCVHYRIRSELAWQLRGPFPLKPHFNLDDPICFLENPIVCNYRPEAFDLQLVECYNFNCLPFARTIDFSEFARSIAGYWARTPFWEGDPCEFGLLGVLDLNRSECVRNEISCSHLPDSVKNDILIRHGIAEGILTAFAWASAQAYNQGFTLYNELTYPFCVQLILMDGNYIQLLRFQLNSITSLWKAENSMLPYNLAWYSPRVELCKLQSDLEHNKTFTVNNEAISLLTSAMLHPVDKITSSESLRPYLADGIAPRNYLIDKSSAKHLIPSSEEDNYHEKFGDISRLQLSETERKALKSSGELTKSKKSTRLYTSKRPHPNDIFFFKLTDRKTLINEIKEEMPDFGGPFGRVPEPYDSKLKEYQAFKRHSQPRLRVQPPPRRWR</sequence>
<evidence type="ECO:0000256" key="4">
    <source>
        <dbReference type="ARBA" id="ARBA00023274"/>
    </source>
</evidence>
<dbReference type="Proteomes" id="UP000050792">
    <property type="component" value="Unassembled WGS sequence"/>
</dbReference>
<protein>
    <recommendedName>
        <fullName evidence="7">28S ribosomal protein S30, mitochondrial</fullName>
    </recommendedName>
</protein>
<dbReference type="Pfam" id="PF07147">
    <property type="entry name" value="PDCD9"/>
    <property type="match status" value="1"/>
</dbReference>
<organism evidence="5 6">
    <name type="scientific">Schistosoma rodhaini</name>
    <dbReference type="NCBI Taxonomy" id="6188"/>
    <lineage>
        <taxon>Eukaryota</taxon>
        <taxon>Metazoa</taxon>
        <taxon>Spiralia</taxon>
        <taxon>Lophotrochozoa</taxon>
        <taxon>Platyhelminthes</taxon>
        <taxon>Trematoda</taxon>
        <taxon>Digenea</taxon>
        <taxon>Strigeidida</taxon>
        <taxon>Schistosomatoidea</taxon>
        <taxon>Schistosomatidae</taxon>
        <taxon>Schistosoma</taxon>
    </lineage>
</organism>
<accession>A0AA85ELU2</accession>
<dbReference type="InterPro" id="IPR010793">
    <property type="entry name" value="Ribosomal_mL37/mL65"/>
</dbReference>
<evidence type="ECO:0000256" key="3">
    <source>
        <dbReference type="ARBA" id="ARBA00023128"/>
    </source>
</evidence>
<dbReference type="GO" id="GO:0003735">
    <property type="term" value="F:structural constituent of ribosome"/>
    <property type="evidence" value="ECO:0007669"/>
    <property type="project" value="InterPro"/>
</dbReference>
<dbReference type="InterPro" id="IPR039982">
    <property type="entry name" value="Ribosomal_mL65"/>
</dbReference>
<dbReference type="AlphaFoldDB" id="A0AA85ELU2"/>
<dbReference type="WBParaSite" id="SRDH1_14160.1">
    <property type="protein sequence ID" value="SRDH1_14160.1"/>
    <property type="gene ID" value="SRDH1_14160"/>
</dbReference>